<dbReference type="SMART" id="SM00448">
    <property type="entry name" value="REC"/>
    <property type="match status" value="1"/>
</dbReference>
<proteinExistence type="predicted"/>
<dbReference type="PANTHER" id="PTHR44520:SF2">
    <property type="entry name" value="RESPONSE REGULATOR RCP1"/>
    <property type="match status" value="1"/>
</dbReference>
<dbReference type="Pfam" id="PF00072">
    <property type="entry name" value="Response_reg"/>
    <property type="match status" value="1"/>
</dbReference>
<dbReference type="EMBL" id="UOEL01000036">
    <property type="protein sequence ID" value="VAW10740.1"/>
    <property type="molecule type" value="Genomic_DNA"/>
</dbReference>
<dbReference type="InterPro" id="IPR011006">
    <property type="entry name" value="CheY-like_superfamily"/>
</dbReference>
<sequence length="146" mass="16447">MSNPSLRSILLVDDDYISNLFNKIFISKLELDLEVDIAVNGQVALDFIKGTETTKMKSSLLSPCLLLLDINMPIMNGWQFLEAYESTIKKPIKNAIFIVVLTTSEEEADKVKALGNSNVREFVQKPLSERKIKALITTYFQSIETS</sequence>
<gene>
    <name evidence="2" type="ORF">MNBD_BACTEROID03-722</name>
</gene>
<dbReference type="Gene3D" id="3.40.50.2300">
    <property type="match status" value="1"/>
</dbReference>
<dbReference type="InterPro" id="IPR052893">
    <property type="entry name" value="TCS_response_regulator"/>
</dbReference>
<protein>
    <recommendedName>
        <fullName evidence="1">Response regulatory domain-containing protein</fullName>
    </recommendedName>
</protein>
<evidence type="ECO:0000313" key="2">
    <source>
        <dbReference type="EMBL" id="VAW10740.1"/>
    </source>
</evidence>
<name>A0A3B0T1G8_9ZZZZ</name>
<reference evidence="2" key="1">
    <citation type="submission" date="2018-06" db="EMBL/GenBank/DDBJ databases">
        <authorList>
            <person name="Zhirakovskaya E."/>
        </authorList>
    </citation>
    <scope>NUCLEOTIDE SEQUENCE</scope>
</reference>
<evidence type="ECO:0000259" key="1">
    <source>
        <dbReference type="PROSITE" id="PS50110"/>
    </source>
</evidence>
<dbReference type="GO" id="GO:0000160">
    <property type="term" value="P:phosphorelay signal transduction system"/>
    <property type="evidence" value="ECO:0007669"/>
    <property type="project" value="InterPro"/>
</dbReference>
<organism evidence="2">
    <name type="scientific">hydrothermal vent metagenome</name>
    <dbReference type="NCBI Taxonomy" id="652676"/>
    <lineage>
        <taxon>unclassified sequences</taxon>
        <taxon>metagenomes</taxon>
        <taxon>ecological metagenomes</taxon>
    </lineage>
</organism>
<dbReference type="InterPro" id="IPR001789">
    <property type="entry name" value="Sig_transdc_resp-reg_receiver"/>
</dbReference>
<accession>A0A3B0T1G8</accession>
<feature type="domain" description="Response regulatory" evidence="1">
    <location>
        <begin position="8"/>
        <end position="140"/>
    </location>
</feature>
<dbReference type="PROSITE" id="PS50110">
    <property type="entry name" value="RESPONSE_REGULATORY"/>
    <property type="match status" value="1"/>
</dbReference>
<dbReference type="SUPFAM" id="SSF52172">
    <property type="entry name" value="CheY-like"/>
    <property type="match status" value="1"/>
</dbReference>
<dbReference type="AlphaFoldDB" id="A0A3B0T1G8"/>
<dbReference type="PANTHER" id="PTHR44520">
    <property type="entry name" value="RESPONSE REGULATOR RCP1-RELATED"/>
    <property type="match status" value="1"/>
</dbReference>